<organism evidence="1">
    <name type="scientific">Yersinia enterocolitica W22703</name>
    <dbReference type="NCBI Taxonomy" id="913028"/>
    <lineage>
        <taxon>Bacteria</taxon>
        <taxon>Pseudomonadati</taxon>
        <taxon>Pseudomonadota</taxon>
        <taxon>Gammaproteobacteria</taxon>
        <taxon>Enterobacterales</taxon>
        <taxon>Yersiniaceae</taxon>
        <taxon>Yersinia</taxon>
    </lineage>
</organism>
<name>F4MUU5_YEREN</name>
<dbReference type="EMBL" id="FR718501">
    <property type="protein sequence ID" value="CBX69603.1"/>
    <property type="molecule type" value="Genomic_DNA"/>
</dbReference>
<reference evidence="1" key="1">
    <citation type="journal article" date="2011" name="BMC Genomics">
        <title>Shotgun sequencing of Yersinia enterocolitica strain W22703 (biotype 2, serotype O:9): genomic evidence for oscillation between invertebrates and mammals.</title>
        <authorList>
            <person name="Fuchs T.M."/>
            <person name="Brandt K."/>
            <person name="Starke M."/>
            <person name="Rattei T."/>
        </authorList>
    </citation>
    <scope>NUCLEOTIDE SEQUENCE</scope>
</reference>
<proteinExistence type="predicted"/>
<sequence>MPEVGTKQGSDVKAFATSALTGDVWIVELKAFVQTFFDEIQFGAVKIDHAFAVDDHFHAFVFKTMSSSFISSTNSRIYAIPEQPDVRTPKRRPKPLPRLFKKALTRCAALSLIDIDIDLPQL</sequence>
<dbReference type="AlphaFoldDB" id="F4MUU5"/>
<accession>F4MUU5</accession>
<protein>
    <submittedName>
        <fullName evidence="1">Uncharacterized protein</fullName>
    </submittedName>
</protein>
<evidence type="ECO:0000313" key="1">
    <source>
        <dbReference type="EMBL" id="CBX69603.1"/>
    </source>
</evidence>
<gene>
    <name evidence="1" type="ORF">YEW_DZ17380</name>
</gene>